<name>A0AAD7K193_9AGAR</name>
<keyword evidence="1" id="KW-0472">Membrane</keyword>
<accession>A0AAD7K193</accession>
<evidence type="ECO:0000313" key="2">
    <source>
        <dbReference type="EMBL" id="KAJ7776257.1"/>
    </source>
</evidence>
<comment type="caution">
    <text evidence="2">The sequence shown here is derived from an EMBL/GenBank/DDBJ whole genome shotgun (WGS) entry which is preliminary data.</text>
</comment>
<feature type="transmembrane region" description="Helical" evidence="1">
    <location>
        <begin position="41"/>
        <end position="66"/>
    </location>
</feature>
<reference evidence="2" key="1">
    <citation type="submission" date="2023-03" db="EMBL/GenBank/DDBJ databases">
        <title>Massive genome expansion in bonnet fungi (Mycena s.s.) driven by repeated elements and novel gene families across ecological guilds.</title>
        <authorList>
            <consortium name="Lawrence Berkeley National Laboratory"/>
            <person name="Harder C.B."/>
            <person name="Miyauchi S."/>
            <person name="Viragh M."/>
            <person name="Kuo A."/>
            <person name="Thoen E."/>
            <person name="Andreopoulos B."/>
            <person name="Lu D."/>
            <person name="Skrede I."/>
            <person name="Drula E."/>
            <person name="Henrissat B."/>
            <person name="Morin E."/>
            <person name="Kohler A."/>
            <person name="Barry K."/>
            <person name="LaButti K."/>
            <person name="Morin E."/>
            <person name="Salamov A."/>
            <person name="Lipzen A."/>
            <person name="Mereny Z."/>
            <person name="Hegedus B."/>
            <person name="Baldrian P."/>
            <person name="Stursova M."/>
            <person name="Weitz H."/>
            <person name="Taylor A."/>
            <person name="Grigoriev I.V."/>
            <person name="Nagy L.G."/>
            <person name="Martin F."/>
            <person name="Kauserud H."/>
        </authorList>
    </citation>
    <scope>NUCLEOTIDE SEQUENCE</scope>
    <source>
        <strain evidence="2">CBHHK182m</strain>
    </source>
</reference>
<keyword evidence="1" id="KW-0812">Transmembrane</keyword>
<sequence length="135" mass="14528">METRTAGDAIRAYITSSALRGSLIIIGLAASVVAHDHTSRVGIIHLVVSFIGLACVMFFLVALCSAPRSARDSTSEEVGFPVIWLIATMYLAAVIALGIDPTSRAGFLNGRWDPTPEAFQAYPFYGMFVVDMVIM</sequence>
<dbReference type="Proteomes" id="UP001215598">
    <property type="component" value="Unassembled WGS sequence"/>
</dbReference>
<feature type="transmembrane region" description="Helical" evidence="1">
    <location>
        <begin position="78"/>
        <end position="99"/>
    </location>
</feature>
<evidence type="ECO:0000256" key="1">
    <source>
        <dbReference type="SAM" id="Phobius"/>
    </source>
</evidence>
<protein>
    <submittedName>
        <fullName evidence="2">Uncharacterized protein</fullName>
    </submittedName>
</protein>
<proteinExistence type="predicted"/>
<feature type="transmembrane region" description="Helical" evidence="1">
    <location>
        <begin position="12"/>
        <end position="35"/>
    </location>
</feature>
<gene>
    <name evidence="2" type="ORF">B0H16DRAFT_1449694</name>
</gene>
<dbReference type="AlphaFoldDB" id="A0AAD7K193"/>
<keyword evidence="3" id="KW-1185">Reference proteome</keyword>
<keyword evidence="1" id="KW-1133">Transmembrane helix</keyword>
<evidence type="ECO:0000313" key="3">
    <source>
        <dbReference type="Proteomes" id="UP001215598"/>
    </source>
</evidence>
<organism evidence="2 3">
    <name type="scientific">Mycena metata</name>
    <dbReference type="NCBI Taxonomy" id="1033252"/>
    <lineage>
        <taxon>Eukaryota</taxon>
        <taxon>Fungi</taxon>
        <taxon>Dikarya</taxon>
        <taxon>Basidiomycota</taxon>
        <taxon>Agaricomycotina</taxon>
        <taxon>Agaricomycetes</taxon>
        <taxon>Agaricomycetidae</taxon>
        <taxon>Agaricales</taxon>
        <taxon>Marasmiineae</taxon>
        <taxon>Mycenaceae</taxon>
        <taxon>Mycena</taxon>
    </lineage>
</organism>
<dbReference type="EMBL" id="JARKIB010000009">
    <property type="protein sequence ID" value="KAJ7776257.1"/>
    <property type="molecule type" value="Genomic_DNA"/>
</dbReference>